<evidence type="ECO:0000313" key="1">
    <source>
        <dbReference type="EMBL" id="KKL48201.1"/>
    </source>
</evidence>
<proteinExistence type="predicted"/>
<protein>
    <submittedName>
        <fullName evidence="1">Uncharacterized protein</fullName>
    </submittedName>
</protein>
<accession>A0A0F9D397</accession>
<comment type="caution">
    <text evidence="1">The sequence shown here is derived from an EMBL/GenBank/DDBJ whole genome shotgun (WGS) entry which is preliminary data.</text>
</comment>
<gene>
    <name evidence="1" type="ORF">LCGC14_2327850</name>
</gene>
<dbReference type="AlphaFoldDB" id="A0A0F9D397"/>
<name>A0A0F9D397_9ZZZZ</name>
<dbReference type="EMBL" id="LAZR01033397">
    <property type="protein sequence ID" value="KKL48201.1"/>
    <property type="molecule type" value="Genomic_DNA"/>
</dbReference>
<reference evidence="1" key="1">
    <citation type="journal article" date="2015" name="Nature">
        <title>Complex archaea that bridge the gap between prokaryotes and eukaryotes.</title>
        <authorList>
            <person name="Spang A."/>
            <person name="Saw J.H."/>
            <person name="Jorgensen S.L."/>
            <person name="Zaremba-Niedzwiedzka K."/>
            <person name="Martijn J."/>
            <person name="Lind A.E."/>
            <person name="van Eijk R."/>
            <person name="Schleper C."/>
            <person name="Guy L."/>
            <person name="Ettema T.J."/>
        </authorList>
    </citation>
    <scope>NUCLEOTIDE SEQUENCE</scope>
</reference>
<organism evidence="1">
    <name type="scientific">marine sediment metagenome</name>
    <dbReference type="NCBI Taxonomy" id="412755"/>
    <lineage>
        <taxon>unclassified sequences</taxon>
        <taxon>metagenomes</taxon>
        <taxon>ecological metagenomes</taxon>
    </lineage>
</organism>
<sequence length="79" mass="9607">MKSIINKITFCEYKKIRKTLEEIIESRDKGIIELCEIIENYKKYSNTCKIIIKKSKDKLLIEEYNKAFIELRKQIEYKK</sequence>